<dbReference type="PANTHER" id="PTHR33939:SF1">
    <property type="entry name" value="DUF4371 DOMAIN-CONTAINING PROTEIN"/>
    <property type="match status" value="1"/>
</dbReference>
<evidence type="ECO:0000313" key="2">
    <source>
        <dbReference type="Proteomes" id="UP000005237"/>
    </source>
</evidence>
<proteinExistence type="predicted"/>
<reference evidence="2" key="1">
    <citation type="submission" date="2010-08" db="EMBL/GenBank/DDBJ databases">
        <authorList>
            <consortium name="Caenorhabditis japonica Sequencing Consortium"/>
            <person name="Wilson R.K."/>
        </authorList>
    </citation>
    <scope>NUCLEOTIDE SEQUENCE [LARGE SCALE GENOMIC DNA]</scope>
    <source>
        <strain evidence="2">DF5081</strain>
    </source>
</reference>
<protein>
    <recommendedName>
        <fullName evidence="3">Winged helix-turn helix domain-containing protein</fullName>
    </recommendedName>
</protein>
<evidence type="ECO:0000313" key="1">
    <source>
        <dbReference type="EnsemblMetazoa" id="CJA40804a.1"/>
    </source>
</evidence>
<dbReference type="AlphaFoldDB" id="A0A8R1ERV3"/>
<organism evidence="1 2">
    <name type="scientific">Caenorhabditis japonica</name>
    <dbReference type="NCBI Taxonomy" id="281687"/>
    <lineage>
        <taxon>Eukaryota</taxon>
        <taxon>Metazoa</taxon>
        <taxon>Ecdysozoa</taxon>
        <taxon>Nematoda</taxon>
        <taxon>Chromadorea</taxon>
        <taxon>Rhabditida</taxon>
        <taxon>Rhabditina</taxon>
        <taxon>Rhabditomorpha</taxon>
        <taxon>Rhabditoidea</taxon>
        <taxon>Rhabditidae</taxon>
        <taxon>Peloderinae</taxon>
        <taxon>Caenorhabditis</taxon>
    </lineage>
</organism>
<dbReference type="PANTHER" id="PTHR33939">
    <property type="entry name" value="PROTEIN CBG22215"/>
    <property type="match status" value="1"/>
</dbReference>
<accession>A0A8R1ERV3</accession>
<name>A0A8R1ERV3_CAEJA</name>
<sequence length="138" mass="16521">MSKKERARAAASQLSHLQRMKLVKNIHQMWKDEEEVTLETICNWARYEIGFLKSKSQMSYILKGLGFCWKLKDHNTIIEERPDIVAKRGKFLEKMKELEEKGTFFGSYDETWSHEGMSTRRAWQHRMRICTREPVWPI</sequence>
<dbReference type="EnsemblMetazoa" id="CJA40804a.1">
    <property type="protein sequence ID" value="CJA40804a.1"/>
    <property type="gene ID" value="WBGene00216652"/>
</dbReference>
<evidence type="ECO:0008006" key="3">
    <source>
        <dbReference type="Google" id="ProtNLM"/>
    </source>
</evidence>
<dbReference type="Proteomes" id="UP000005237">
    <property type="component" value="Unassembled WGS sequence"/>
</dbReference>
<keyword evidence="2" id="KW-1185">Reference proteome</keyword>
<reference evidence="1" key="2">
    <citation type="submission" date="2022-06" db="UniProtKB">
        <authorList>
            <consortium name="EnsemblMetazoa"/>
        </authorList>
    </citation>
    <scope>IDENTIFICATION</scope>
    <source>
        <strain evidence="1">DF5081</strain>
    </source>
</reference>